<evidence type="ECO:0000256" key="5">
    <source>
        <dbReference type="ARBA" id="ARBA00023002"/>
    </source>
</evidence>
<gene>
    <name evidence="8" type="ORF">SAMN05216262_101222</name>
</gene>
<dbReference type="PANTHER" id="PTHR12117">
    <property type="entry name" value="HISTONE ACETYLTRANSFERASE COMPLEX"/>
    <property type="match status" value="1"/>
</dbReference>
<keyword evidence="5" id="KW-0560">Oxidoreductase</keyword>
<evidence type="ECO:0000256" key="6">
    <source>
        <dbReference type="ARBA" id="ARBA00023004"/>
    </source>
</evidence>
<accession>A0A1H7GRB3</accession>
<dbReference type="GO" id="GO:0005506">
    <property type="term" value="F:iron ion binding"/>
    <property type="evidence" value="ECO:0007669"/>
    <property type="project" value="InterPro"/>
</dbReference>
<comment type="cofactor">
    <cofactor evidence="1">
        <name>L-ascorbate</name>
        <dbReference type="ChEBI" id="CHEBI:38290"/>
    </cofactor>
</comment>
<name>A0A1H7GRB3_9GAMM</name>
<dbReference type="AlphaFoldDB" id="A0A1H7GRB3"/>
<evidence type="ECO:0000259" key="7">
    <source>
        <dbReference type="PROSITE" id="PS51471"/>
    </source>
</evidence>
<evidence type="ECO:0000256" key="2">
    <source>
        <dbReference type="ARBA" id="ARBA00022723"/>
    </source>
</evidence>
<dbReference type="GO" id="GO:0006449">
    <property type="term" value="P:regulation of translational termination"/>
    <property type="evidence" value="ECO:0007669"/>
    <property type="project" value="TreeGrafter"/>
</dbReference>
<dbReference type="PANTHER" id="PTHR12117:SF0">
    <property type="entry name" value="PROLYL 3-HYDROXYLASE OGFOD1"/>
    <property type="match status" value="1"/>
</dbReference>
<dbReference type="PROSITE" id="PS51471">
    <property type="entry name" value="FE2OG_OXY"/>
    <property type="match status" value="1"/>
</dbReference>
<evidence type="ECO:0000256" key="3">
    <source>
        <dbReference type="ARBA" id="ARBA00022896"/>
    </source>
</evidence>
<keyword evidence="9" id="KW-1185">Reference proteome</keyword>
<dbReference type="InterPro" id="IPR005123">
    <property type="entry name" value="Oxoglu/Fe-dep_dioxygenase_dom"/>
</dbReference>
<protein>
    <submittedName>
        <fullName evidence="8">2OG-Fe(II) oxygenase superfamily protein</fullName>
    </submittedName>
</protein>
<dbReference type="Pfam" id="PF13661">
    <property type="entry name" value="2OG-FeII_Oxy_4"/>
    <property type="match status" value="1"/>
</dbReference>
<organism evidence="8 9">
    <name type="scientific">Colwellia chukchiensis</name>
    <dbReference type="NCBI Taxonomy" id="641665"/>
    <lineage>
        <taxon>Bacteria</taxon>
        <taxon>Pseudomonadati</taxon>
        <taxon>Pseudomonadota</taxon>
        <taxon>Gammaproteobacteria</taxon>
        <taxon>Alteromonadales</taxon>
        <taxon>Colwelliaceae</taxon>
        <taxon>Colwellia</taxon>
    </lineage>
</organism>
<evidence type="ECO:0000256" key="4">
    <source>
        <dbReference type="ARBA" id="ARBA00022964"/>
    </source>
</evidence>
<dbReference type="SMART" id="SM00702">
    <property type="entry name" value="P4Hc"/>
    <property type="match status" value="1"/>
</dbReference>
<evidence type="ECO:0000313" key="8">
    <source>
        <dbReference type="EMBL" id="SEK38425.1"/>
    </source>
</evidence>
<sequence>MTIQANNIGNIDELAAEFERQGVVRVFNFLEQNSLKTLANAIEQPGHYDNAFYLDGQNKQASDAEIKKLPVATQQQLFKNIHSIAAKGAGFLYGRHKIENHSPREFKAVLQLLNSDNVLANIRAITNQTQLRFADGQATRYRRGDFLTRHIDNIPGETRRIAYVLGVTPGWHPDWGGLLQFFEQDGTPTQAWSPSFNSLTLFDVNKVHSVTYVTPFAEKNRYSVTGWFRS</sequence>
<dbReference type="Gene3D" id="2.60.120.620">
    <property type="entry name" value="q2cbj1_9rhob like domain"/>
    <property type="match status" value="1"/>
</dbReference>
<dbReference type="InterPro" id="IPR051842">
    <property type="entry name" value="uS12_prolyl_hydroxylase"/>
</dbReference>
<reference evidence="9" key="1">
    <citation type="submission" date="2016-10" db="EMBL/GenBank/DDBJ databases">
        <authorList>
            <person name="Varghese N."/>
            <person name="Submissions S."/>
        </authorList>
    </citation>
    <scope>NUCLEOTIDE SEQUENCE [LARGE SCALE GENOMIC DNA]</scope>
    <source>
        <strain evidence="9">CGMCC 1.9127</strain>
    </source>
</reference>
<evidence type="ECO:0000256" key="1">
    <source>
        <dbReference type="ARBA" id="ARBA00001961"/>
    </source>
</evidence>
<dbReference type="STRING" id="641665.GCA_002104455_00481"/>
<keyword evidence="2" id="KW-0479">Metal-binding</keyword>
<dbReference type="GO" id="GO:0031418">
    <property type="term" value="F:L-ascorbic acid binding"/>
    <property type="evidence" value="ECO:0007669"/>
    <property type="project" value="UniProtKB-KW"/>
</dbReference>
<feature type="domain" description="Fe2OG dioxygenase" evidence="7">
    <location>
        <begin position="132"/>
        <end position="230"/>
    </location>
</feature>
<keyword evidence="6" id="KW-0408">Iron</keyword>
<dbReference type="InterPro" id="IPR039558">
    <property type="entry name" value="TPA1/OFD1_N"/>
</dbReference>
<dbReference type="GO" id="GO:0031543">
    <property type="term" value="F:peptidyl-proline dioxygenase activity"/>
    <property type="evidence" value="ECO:0007669"/>
    <property type="project" value="TreeGrafter"/>
</dbReference>
<dbReference type="InterPro" id="IPR006620">
    <property type="entry name" value="Pro_4_hyd_alph"/>
</dbReference>
<keyword evidence="3" id="KW-0847">Vitamin C</keyword>
<evidence type="ECO:0000313" key="9">
    <source>
        <dbReference type="Proteomes" id="UP000199297"/>
    </source>
</evidence>
<dbReference type="EMBL" id="FOBI01000001">
    <property type="protein sequence ID" value="SEK38425.1"/>
    <property type="molecule type" value="Genomic_DNA"/>
</dbReference>
<dbReference type="Proteomes" id="UP000199297">
    <property type="component" value="Unassembled WGS sequence"/>
</dbReference>
<dbReference type="OrthoDB" id="9783171at2"/>
<dbReference type="RefSeq" id="WP_085282863.1">
    <property type="nucleotide sequence ID" value="NZ_FOBI01000001.1"/>
</dbReference>
<dbReference type="GO" id="GO:0005737">
    <property type="term" value="C:cytoplasm"/>
    <property type="evidence" value="ECO:0007669"/>
    <property type="project" value="TreeGrafter"/>
</dbReference>
<proteinExistence type="predicted"/>
<keyword evidence="4" id="KW-0223">Dioxygenase</keyword>